<evidence type="ECO:0000313" key="1">
    <source>
        <dbReference type="EMBL" id="EDM03554.1"/>
    </source>
</evidence>
<reference evidence="2" key="1">
    <citation type="submission" date="2005-09" db="EMBL/GenBank/DDBJ databases">
        <authorList>
            <person name="Mural R.J."/>
            <person name="Li P.W."/>
            <person name="Adams M.D."/>
            <person name="Amanatides P.G."/>
            <person name="Baden-Tillson H."/>
            <person name="Barnstead M."/>
            <person name="Chin S.H."/>
            <person name="Dew I."/>
            <person name="Evans C.A."/>
            <person name="Ferriera S."/>
            <person name="Flanigan M."/>
            <person name="Fosler C."/>
            <person name="Glodek A."/>
            <person name="Gu Z."/>
            <person name="Holt R.A."/>
            <person name="Jennings D."/>
            <person name="Kraft C.L."/>
            <person name="Lu F."/>
            <person name="Nguyen T."/>
            <person name="Nusskern D.R."/>
            <person name="Pfannkoch C.M."/>
            <person name="Sitter C."/>
            <person name="Sutton G.G."/>
            <person name="Venter J.C."/>
            <person name="Wang Z."/>
            <person name="Woodage T."/>
            <person name="Zheng X.H."/>
            <person name="Zhong F."/>
        </authorList>
    </citation>
    <scope>NUCLEOTIDE SEQUENCE [LARGE SCALE GENOMIC DNA]</scope>
    <source>
        <strain>BN</strain>
        <strain evidence="2">Sprague-Dawley</strain>
    </source>
</reference>
<dbReference type="EMBL" id="CH473947">
    <property type="protein sequence ID" value="EDM03554.1"/>
    <property type="molecule type" value="Genomic_DNA"/>
</dbReference>
<organism evidence="1 2">
    <name type="scientific">Rattus norvegicus</name>
    <name type="common">Rat</name>
    <dbReference type="NCBI Taxonomy" id="10116"/>
    <lineage>
        <taxon>Eukaryota</taxon>
        <taxon>Metazoa</taxon>
        <taxon>Chordata</taxon>
        <taxon>Craniata</taxon>
        <taxon>Vertebrata</taxon>
        <taxon>Euteleostomi</taxon>
        <taxon>Mammalia</taxon>
        <taxon>Eutheria</taxon>
        <taxon>Euarchontoglires</taxon>
        <taxon>Glires</taxon>
        <taxon>Rodentia</taxon>
        <taxon>Myomorpha</taxon>
        <taxon>Muroidea</taxon>
        <taxon>Muridae</taxon>
        <taxon>Murinae</taxon>
        <taxon>Rattus</taxon>
    </lineage>
</organism>
<protein>
    <submittedName>
        <fullName evidence="1">RCG61663</fullName>
    </submittedName>
</protein>
<name>A6HBZ9_RAT</name>
<gene>
    <name evidence="1" type="ORF">rCG_61663</name>
</gene>
<sequence>MTTMTMTTTMTTTTTATMTLESDAVRFSASWSHPDRRLGCPLSQAACAPGMSGPSSP</sequence>
<dbReference type="Proteomes" id="UP000234681">
    <property type="component" value="Chromosome 6"/>
</dbReference>
<evidence type="ECO:0000313" key="2">
    <source>
        <dbReference type="Proteomes" id="UP000234681"/>
    </source>
</evidence>
<dbReference type="AlphaFoldDB" id="A6HBZ9"/>
<proteinExistence type="predicted"/>
<accession>A6HBZ9</accession>